<evidence type="ECO:0000313" key="2">
    <source>
        <dbReference type="Proteomes" id="UP000299102"/>
    </source>
</evidence>
<sequence>MAKEAPNISKARVMAFDRSEYKTECNMLIGGKRFERVKKSVHFNGLYVNDIKHGDDIERKVNMGNKEAYVVEAQFWAIICTVECESGLAYRAGRASAS</sequence>
<dbReference type="AlphaFoldDB" id="A0A4C1XMA2"/>
<protein>
    <submittedName>
        <fullName evidence="1">Uncharacterized protein</fullName>
    </submittedName>
</protein>
<proteinExistence type="predicted"/>
<comment type="caution">
    <text evidence="1">The sequence shown here is derived from an EMBL/GenBank/DDBJ whole genome shotgun (WGS) entry which is preliminary data.</text>
</comment>
<reference evidence="1 2" key="1">
    <citation type="journal article" date="2019" name="Commun. Biol.">
        <title>The bagworm genome reveals a unique fibroin gene that provides high tensile strength.</title>
        <authorList>
            <person name="Kono N."/>
            <person name="Nakamura H."/>
            <person name="Ohtoshi R."/>
            <person name="Tomita M."/>
            <person name="Numata K."/>
            <person name="Arakawa K."/>
        </authorList>
    </citation>
    <scope>NUCLEOTIDE SEQUENCE [LARGE SCALE GENOMIC DNA]</scope>
</reference>
<gene>
    <name evidence="1" type="ORF">EVAR_35453_1</name>
</gene>
<name>A0A4C1XMA2_EUMVA</name>
<organism evidence="1 2">
    <name type="scientific">Eumeta variegata</name>
    <name type="common">Bagworm moth</name>
    <name type="synonym">Eumeta japonica</name>
    <dbReference type="NCBI Taxonomy" id="151549"/>
    <lineage>
        <taxon>Eukaryota</taxon>
        <taxon>Metazoa</taxon>
        <taxon>Ecdysozoa</taxon>
        <taxon>Arthropoda</taxon>
        <taxon>Hexapoda</taxon>
        <taxon>Insecta</taxon>
        <taxon>Pterygota</taxon>
        <taxon>Neoptera</taxon>
        <taxon>Endopterygota</taxon>
        <taxon>Lepidoptera</taxon>
        <taxon>Glossata</taxon>
        <taxon>Ditrysia</taxon>
        <taxon>Tineoidea</taxon>
        <taxon>Psychidae</taxon>
        <taxon>Oiketicinae</taxon>
        <taxon>Eumeta</taxon>
    </lineage>
</organism>
<accession>A0A4C1XMA2</accession>
<dbReference type="EMBL" id="BGZK01000889">
    <property type="protein sequence ID" value="GBP64132.1"/>
    <property type="molecule type" value="Genomic_DNA"/>
</dbReference>
<dbReference type="Proteomes" id="UP000299102">
    <property type="component" value="Unassembled WGS sequence"/>
</dbReference>
<dbReference type="OrthoDB" id="425681at2759"/>
<keyword evidence="2" id="KW-1185">Reference proteome</keyword>
<evidence type="ECO:0000313" key="1">
    <source>
        <dbReference type="EMBL" id="GBP64132.1"/>
    </source>
</evidence>